<dbReference type="AlphaFoldDB" id="A0AA48GN00"/>
<evidence type="ECO:0000256" key="4">
    <source>
        <dbReference type="ARBA" id="ARBA00022801"/>
    </source>
</evidence>
<comment type="catalytic activity">
    <reaction evidence="1">
        <text>Hydrolysis of terminal non-reducing N-acetyl-D-hexosamine residues in N-acetyl-beta-D-hexosaminides.</text>
        <dbReference type="EC" id="3.2.1.52"/>
    </reaction>
</comment>
<dbReference type="GO" id="GO:0005975">
    <property type="term" value="P:carbohydrate metabolic process"/>
    <property type="evidence" value="ECO:0007669"/>
    <property type="project" value="InterPro"/>
</dbReference>
<dbReference type="EMBL" id="AP027080">
    <property type="protein sequence ID" value="BDU72854.1"/>
    <property type="molecule type" value="Genomic_DNA"/>
</dbReference>
<evidence type="ECO:0000256" key="2">
    <source>
        <dbReference type="ARBA" id="ARBA00005336"/>
    </source>
</evidence>
<dbReference type="EC" id="3.2.1.52" evidence="3"/>
<dbReference type="Proteomes" id="UP001238179">
    <property type="component" value="Chromosome"/>
</dbReference>
<dbReference type="KEGG" id="msil:METEAL_20280"/>
<feature type="domain" description="Glycoside hydrolase family 3 N-terminal" evidence="6">
    <location>
        <begin position="26"/>
        <end position="302"/>
    </location>
</feature>
<dbReference type="GO" id="GO:0009254">
    <property type="term" value="P:peptidoglycan turnover"/>
    <property type="evidence" value="ECO:0007669"/>
    <property type="project" value="TreeGrafter"/>
</dbReference>
<evidence type="ECO:0000313" key="8">
    <source>
        <dbReference type="Proteomes" id="UP001238179"/>
    </source>
</evidence>
<dbReference type="SUPFAM" id="SSF51445">
    <property type="entry name" value="(Trans)glycosidases"/>
    <property type="match status" value="1"/>
</dbReference>
<evidence type="ECO:0000256" key="5">
    <source>
        <dbReference type="ARBA" id="ARBA00023295"/>
    </source>
</evidence>
<protein>
    <recommendedName>
        <fullName evidence="3">beta-N-acetylhexosaminidase</fullName>
        <ecNumber evidence="3">3.2.1.52</ecNumber>
    </recommendedName>
</protein>
<dbReference type="PANTHER" id="PTHR30480">
    <property type="entry name" value="BETA-HEXOSAMINIDASE-RELATED"/>
    <property type="match status" value="1"/>
</dbReference>
<dbReference type="RefSeq" id="WP_316415766.1">
    <property type="nucleotide sequence ID" value="NZ_AP027080.1"/>
</dbReference>
<reference evidence="8" key="1">
    <citation type="journal article" date="2023" name="Int. J. Syst. Evol. Microbiol.">
        <title>Mesoterricola silvestris gen. nov., sp. nov., Mesoterricola sediminis sp. nov., Geothrix oryzae sp. nov., Geothrix edaphica sp. nov., Geothrix rubra sp. nov., and Geothrix limicola sp. nov., six novel members of Acidobacteriota isolated from soils.</title>
        <authorList>
            <person name="Itoh H."/>
            <person name="Sugisawa Y."/>
            <person name="Mise K."/>
            <person name="Xu Z."/>
            <person name="Kuniyasu M."/>
            <person name="Ushijima N."/>
            <person name="Kawano K."/>
            <person name="Kobayashi E."/>
            <person name="Shiratori Y."/>
            <person name="Masuda Y."/>
            <person name="Senoo K."/>
        </authorList>
    </citation>
    <scope>NUCLEOTIDE SEQUENCE [LARGE SCALE GENOMIC DNA]</scope>
    <source>
        <strain evidence="8">W79</strain>
    </source>
</reference>
<gene>
    <name evidence="7" type="ORF">METEAL_20280</name>
</gene>
<dbReference type="Gene3D" id="3.20.20.300">
    <property type="entry name" value="Glycoside hydrolase, family 3, N-terminal domain"/>
    <property type="match status" value="1"/>
</dbReference>
<evidence type="ECO:0000313" key="7">
    <source>
        <dbReference type="EMBL" id="BDU72854.1"/>
    </source>
</evidence>
<dbReference type="InterPro" id="IPR050226">
    <property type="entry name" value="NagZ_Beta-hexosaminidase"/>
</dbReference>
<dbReference type="InterPro" id="IPR017853">
    <property type="entry name" value="GH"/>
</dbReference>
<proteinExistence type="inferred from homology"/>
<evidence type="ECO:0000259" key="6">
    <source>
        <dbReference type="Pfam" id="PF00933"/>
    </source>
</evidence>
<evidence type="ECO:0000256" key="1">
    <source>
        <dbReference type="ARBA" id="ARBA00001231"/>
    </source>
</evidence>
<keyword evidence="4" id="KW-0378">Hydrolase</keyword>
<sequence>MSPSCAETIWMGIHARDAAEVPAVPVPGGVVMFARNLDPDPATGPARCHALIRDLQVRWGREVPLAMAIDQEGGPVSRLLCWVGETPSFRHIWLTSGAEGARAWGRLWGEGLALLGFNIDFAPLADLHDGIPGTGLGDRRASGDPVQAAEAAGAFLEGLESRGVKGCLKHFPGLGGTKVDSHRALPELTDPAAILRALEPFRALADPGRLVMVGHVRTPWSGDLPASLHRGHVAGNPWGIPGAWITDDMEMGGVGGFPWPERVRLAIEAGHLALLVCQSQEALDASLAALETLPAAAVEAAVLAGRAYRRTLAPMDPAPFDRPAWDAWVARVRQAAL</sequence>
<keyword evidence="8" id="KW-1185">Reference proteome</keyword>
<dbReference type="Pfam" id="PF00933">
    <property type="entry name" value="Glyco_hydro_3"/>
    <property type="match status" value="1"/>
</dbReference>
<dbReference type="PANTHER" id="PTHR30480:SF13">
    <property type="entry name" value="BETA-HEXOSAMINIDASE"/>
    <property type="match status" value="1"/>
</dbReference>
<evidence type="ECO:0000256" key="3">
    <source>
        <dbReference type="ARBA" id="ARBA00012663"/>
    </source>
</evidence>
<comment type="similarity">
    <text evidence="2">Belongs to the glycosyl hydrolase 3 family.</text>
</comment>
<dbReference type="InterPro" id="IPR036962">
    <property type="entry name" value="Glyco_hydro_3_N_sf"/>
</dbReference>
<name>A0AA48GN00_9BACT</name>
<organism evidence="7 8">
    <name type="scientific">Mesoterricola silvestris</name>
    <dbReference type="NCBI Taxonomy" id="2927979"/>
    <lineage>
        <taxon>Bacteria</taxon>
        <taxon>Pseudomonadati</taxon>
        <taxon>Acidobacteriota</taxon>
        <taxon>Holophagae</taxon>
        <taxon>Holophagales</taxon>
        <taxon>Holophagaceae</taxon>
        <taxon>Mesoterricola</taxon>
    </lineage>
</organism>
<dbReference type="GO" id="GO:0004563">
    <property type="term" value="F:beta-N-acetylhexosaminidase activity"/>
    <property type="evidence" value="ECO:0007669"/>
    <property type="project" value="UniProtKB-EC"/>
</dbReference>
<accession>A0AA48GN00</accession>
<keyword evidence="5" id="KW-0326">Glycosidase</keyword>
<dbReference type="InterPro" id="IPR001764">
    <property type="entry name" value="Glyco_hydro_3_N"/>
</dbReference>